<organism evidence="1">
    <name type="scientific">Rhizophora mucronata</name>
    <name type="common">Asiatic mangrove</name>
    <dbReference type="NCBI Taxonomy" id="61149"/>
    <lineage>
        <taxon>Eukaryota</taxon>
        <taxon>Viridiplantae</taxon>
        <taxon>Streptophyta</taxon>
        <taxon>Embryophyta</taxon>
        <taxon>Tracheophyta</taxon>
        <taxon>Spermatophyta</taxon>
        <taxon>Magnoliopsida</taxon>
        <taxon>eudicotyledons</taxon>
        <taxon>Gunneridae</taxon>
        <taxon>Pentapetalae</taxon>
        <taxon>rosids</taxon>
        <taxon>fabids</taxon>
        <taxon>Malpighiales</taxon>
        <taxon>Rhizophoraceae</taxon>
        <taxon>Rhizophora</taxon>
    </lineage>
</organism>
<accession>A0A2P2J0X4</accession>
<proteinExistence type="predicted"/>
<reference evidence="1" key="1">
    <citation type="submission" date="2018-02" db="EMBL/GenBank/DDBJ databases">
        <title>Rhizophora mucronata_Transcriptome.</title>
        <authorList>
            <person name="Meera S.P."/>
            <person name="Sreeshan A."/>
            <person name="Augustine A."/>
        </authorList>
    </citation>
    <scope>NUCLEOTIDE SEQUENCE</scope>
    <source>
        <tissue evidence="1">Leaf</tissue>
    </source>
</reference>
<dbReference type="AlphaFoldDB" id="A0A2P2J0X4"/>
<protein>
    <submittedName>
        <fullName evidence="1">Uncharacterized protein</fullName>
    </submittedName>
</protein>
<name>A0A2P2J0X4_RHIMU</name>
<evidence type="ECO:0000313" key="1">
    <source>
        <dbReference type="EMBL" id="MBW87113.1"/>
    </source>
</evidence>
<sequence length="58" mass="6547">MSDSLRKIKHIQGTVVTISKILIPYFSHKSSKSNTKLFHRNNVVHFSFKSSVATQGSQ</sequence>
<dbReference type="EMBL" id="GGEC01006630">
    <property type="protein sequence ID" value="MBW87113.1"/>
    <property type="molecule type" value="Transcribed_RNA"/>
</dbReference>